<dbReference type="AlphaFoldDB" id="A0A448AF16"/>
<organism evidence="2 3">
    <name type="scientific">Streptococcus anginosus</name>
    <dbReference type="NCBI Taxonomy" id="1328"/>
    <lineage>
        <taxon>Bacteria</taxon>
        <taxon>Bacillati</taxon>
        <taxon>Bacillota</taxon>
        <taxon>Bacilli</taxon>
        <taxon>Lactobacillales</taxon>
        <taxon>Streptococcaceae</taxon>
        <taxon>Streptococcus</taxon>
        <taxon>Streptococcus anginosus group</taxon>
    </lineage>
</organism>
<feature type="region of interest" description="Disordered" evidence="1">
    <location>
        <begin position="32"/>
        <end position="55"/>
    </location>
</feature>
<reference evidence="2 3" key="1">
    <citation type="submission" date="2018-12" db="EMBL/GenBank/DDBJ databases">
        <authorList>
            <consortium name="Pathogen Informatics"/>
        </authorList>
    </citation>
    <scope>NUCLEOTIDE SEQUENCE [LARGE SCALE GENOMIC DNA]</scope>
    <source>
        <strain evidence="2 3">NCTC10713</strain>
    </source>
</reference>
<evidence type="ECO:0000256" key="1">
    <source>
        <dbReference type="SAM" id="MobiDB-lite"/>
    </source>
</evidence>
<gene>
    <name evidence="2" type="ORF">NCTC10713_00009</name>
</gene>
<dbReference type="EMBL" id="LR134283">
    <property type="protein sequence ID" value="VED97120.1"/>
    <property type="molecule type" value="Genomic_DNA"/>
</dbReference>
<evidence type="ECO:0000313" key="3">
    <source>
        <dbReference type="Proteomes" id="UP000278419"/>
    </source>
</evidence>
<name>A0A448AF16_STRAP</name>
<dbReference type="Proteomes" id="UP000278419">
    <property type="component" value="Chromosome"/>
</dbReference>
<evidence type="ECO:0000313" key="2">
    <source>
        <dbReference type="EMBL" id="VED97120.1"/>
    </source>
</evidence>
<accession>A0A448AF16</accession>
<sequence length="55" mass="6371">MIDIVKVMWVKRLMSILVLILVFFLGLGFGQMGKSSQTENKPRKILHKKQAQKKN</sequence>
<protein>
    <submittedName>
        <fullName evidence="2">Uncharacterized protein</fullName>
    </submittedName>
</protein>
<proteinExistence type="predicted"/>
<feature type="compositionally biased region" description="Basic residues" evidence="1">
    <location>
        <begin position="43"/>
        <end position="55"/>
    </location>
</feature>